<reference evidence="3 4" key="1">
    <citation type="submission" date="2016-10" db="EMBL/GenBank/DDBJ databases">
        <title>Draft Genome sequence of Roseomonas sp. strain M3.</title>
        <authorList>
            <person name="Subhash Y."/>
            <person name="Lee S."/>
        </authorList>
    </citation>
    <scope>NUCLEOTIDE SEQUENCE [LARGE SCALE GENOMIC DNA]</scope>
    <source>
        <strain evidence="3 4">M3</strain>
    </source>
</reference>
<gene>
    <name evidence="3" type="ORF">BKE38_23010</name>
</gene>
<sequence length="106" mass="11443">MLVAEDEYLVARDLLDTLEEQGATVLGPASTVQRALALCSSTPRIDAALLDVNLRGDWIFAAADLLQERGVPVVFVTGYDAEVIPHRFSAAPCLRKPAEGHRVVEA</sequence>
<dbReference type="EMBL" id="MLCO01000270">
    <property type="protein sequence ID" value="ONG47568.1"/>
    <property type="molecule type" value="Genomic_DNA"/>
</dbReference>
<dbReference type="Proteomes" id="UP000188879">
    <property type="component" value="Unassembled WGS sequence"/>
</dbReference>
<feature type="modified residue" description="4-aspartylphosphate" evidence="1">
    <location>
        <position position="51"/>
    </location>
</feature>
<proteinExistence type="predicted"/>
<keyword evidence="4" id="KW-1185">Reference proteome</keyword>
<accession>A0A1V2GWJ3</accession>
<dbReference type="SUPFAM" id="SSF52172">
    <property type="entry name" value="CheY-like"/>
    <property type="match status" value="1"/>
</dbReference>
<dbReference type="AlphaFoldDB" id="A0A1V2GWJ3"/>
<protein>
    <submittedName>
        <fullName evidence="3">Response regulator</fullName>
    </submittedName>
</protein>
<comment type="caution">
    <text evidence="3">The sequence shown here is derived from an EMBL/GenBank/DDBJ whole genome shotgun (WGS) entry which is preliminary data.</text>
</comment>
<organism evidence="3 4">
    <name type="scientific">Teichococcus deserti</name>
    <dbReference type="NCBI Taxonomy" id="1817963"/>
    <lineage>
        <taxon>Bacteria</taxon>
        <taxon>Pseudomonadati</taxon>
        <taxon>Pseudomonadota</taxon>
        <taxon>Alphaproteobacteria</taxon>
        <taxon>Acetobacterales</taxon>
        <taxon>Roseomonadaceae</taxon>
        <taxon>Roseomonas</taxon>
    </lineage>
</organism>
<dbReference type="PROSITE" id="PS50110">
    <property type="entry name" value="RESPONSE_REGULATORY"/>
    <property type="match status" value="1"/>
</dbReference>
<feature type="domain" description="Response regulatory" evidence="2">
    <location>
        <begin position="1"/>
        <end position="106"/>
    </location>
</feature>
<dbReference type="InterPro" id="IPR011006">
    <property type="entry name" value="CheY-like_superfamily"/>
</dbReference>
<evidence type="ECO:0000313" key="4">
    <source>
        <dbReference type="Proteomes" id="UP000188879"/>
    </source>
</evidence>
<dbReference type="GO" id="GO:0000160">
    <property type="term" value="P:phosphorelay signal transduction system"/>
    <property type="evidence" value="ECO:0007669"/>
    <property type="project" value="InterPro"/>
</dbReference>
<evidence type="ECO:0000259" key="2">
    <source>
        <dbReference type="PROSITE" id="PS50110"/>
    </source>
</evidence>
<name>A0A1V2GWJ3_9PROT</name>
<evidence type="ECO:0000256" key="1">
    <source>
        <dbReference type="PROSITE-ProRule" id="PRU00169"/>
    </source>
</evidence>
<keyword evidence="1" id="KW-0597">Phosphoprotein</keyword>
<dbReference type="Gene3D" id="3.40.50.2300">
    <property type="match status" value="1"/>
</dbReference>
<evidence type="ECO:0000313" key="3">
    <source>
        <dbReference type="EMBL" id="ONG47568.1"/>
    </source>
</evidence>
<feature type="non-terminal residue" evidence="3">
    <location>
        <position position="106"/>
    </location>
</feature>
<dbReference type="InterPro" id="IPR001789">
    <property type="entry name" value="Sig_transdc_resp-reg_receiver"/>
</dbReference>